<sequence>MFQVSSVLGKDTKHKNCTAAHCHGDQMKERAFVTPSGAAAGPQARLHHTETTGHLHQCRGQRATQRPGELSLVLNKPLAENQPPSACLCSSEHATADGNKIQHVAPKYFGSVLGQEFCRDGKVNASAL</sequence>
<name>A0A9N7TYZ6_PLEPL</name>
<dbReference type="Proteomes" id="UP001153269">
    <property type="component" value="Unassembled WGS sequence"/>
</dbReference>
<accession>A0A9N7TYZ6</accession>
<comment type="caution">
    <text evidence="1">The sequence shown here is derived from an EMBL/GenBank/DDBJ whole genome shotgun (WGS) entry which is preliminary data.</text>
</comment>
<dbReference type="AlphaFoldDB" id="A0A9N7TYZ6"/>
<gene>
    <name evidence="1" type="ORF">PLEPLA_LOCUS8579</name>
</gene>
<dbReference type="EMBL" id="CADEAL010000475">
    <property type="protein sequence ID" value="CAB1420704.1"/>
    <property type="molecule type" value="Genomic_DNA"/>
</dbReference>
<protein>
    <submittedName>
        <fullName evidence="1">Uncharacterized protein</fullName>
    </submittedName>
</protein>
<evidence type="ECO:0000313" key="2">
    <source>
        <dbReference type="Proteomes" id="UP001153269"/>
    </source>
</evidence>
<reference evidence="1" key="1">
    <citation type="submission" date="2020-03" db="EMBL/GenBank/DDBJ databases">
        <authorList>
            <person name="Weist P."/>
        </authorList>
    </citation>
    <scope>NUCLEOTIDE SEQUENCE</scope>
</reference>
<evidence type="ECO:0000313" key="1">
    <source>
        <dbReference type="EMBL" id="CAB1420704.1"/>
    </source>
</evidence>
<organism evidence="1 2">
    <name type="scientific">Pleuronectes platessa</name>
    <name type="common">European plaice</name>
    <dbReference type="NCBI Taxonomy" id="8262"/>
    <lineage>
        <taxon>Eukaryota</taxon>
        <taxon>Metazoa</taxon>
        <taxon>Chordata</taxon>
        <taxon>Craniata</taxon>
        <taxon>Vertebrata</taxon>
        <taxon>Euteleostomi</taxon>
        <taxon>Actinopterygii</taxon>
        <taxon>Neopterygii</taxon>
        <taxon>Teleostei</taxon>
        <taxon>Neoteleostei</taxon>
        <taxon>Acanthomorphata</taxon>
        <taxon>Carangaria</taxon>
        <taxon>Pleuronectiformes</taxon>
        <taxon>Pleuronectoidei</taxon>
        <taxon>Pleuronectidae</taxon>
        <taxon>Pleuronectes</taxon>
    </lineage>
</organism>
<proteinExistence type="predicted"/>
<keyword evidence="2" id="KW-1185">Reference proteome</keyword>